<keyword evidence="4" id="KW-1185">Reference proteome</keyword>
<keyword evidence="1" id="KW-0812">Transmembrane</keyword>
<sequence>MTWIGSVYGESEFLMIGWLFSYLTLVSMNFVAVLESLSVTLSVVGSLDGAMKMLREMSLMFPLLIRTSDSCLVMVSLGSATAIRRVSPSKSSFLSSVLQAKWGSWKCWPQRGSAKPAPGFRESSYSPVASTRISSKECLDTKSASSSASPQYCLYWRFPKICFTCSISPKATPALTFMSRHFAMTWAPEHSCSAWSNFFWMVDTSSDTKNWKVLEDTVTKDTLYSRHSCSRCLVNCTSLSISGLKLMRIEAMIVVMSLFVLGSRLRCTGCSAFGRLSPAAHCFSSTGLLLQSAISGRFLGSDTILQ</sequence>
<evidence type="ECO:0000313" key="4">
    <source>
        <dbReference type="Proteomes" id="UP001642409"/>
    </source>
</evidence>
<dbReference type="EMBL" id="CAXDID020000033">
    <property type="protein sequence ID" value="CAL5995761.1"/>
    <property type="molecule type" value="Genomic_DNA"/>
</dbReference>
<dbReference type="Proteomes" id="UP001642409">
    <property type="component" value="Unassembled WGS sequence"/>
</dbReference>
<gene>
    <name evidence="3" type="ORF">HINF_LOCUS14213</name>
    <name evidence="2" type="ORF">HINF_LOCUS48724</name>
</gene>
<organism evidence="2">
    <name type="scientific">Hexamita inflata</name>
    <dbReference type="NCBI Taxonomy" id="28002"/>
    <lineage>
        <taxon>Eukaryota</taxon>
        <taxon>Metamonada</taxon>
        <taxon>Diplomonadida</taxon>
        <taxon>Hexamitidae</taxon>
        <taxon>Hexamitinae</taxon>
        <taxon>Hexamita</taxon>
    </lineage>
</organism>
<reference evidence="2" key="1">
    <citation type="submission" date="2023-06" db="EMBL/GenBank/DDBJ databases">
        <authorList>
            <person name="Kurt Z."/>
        </authorList>
    </citation>
    <scope>NUCLEOTIDE SEQUENCE</scope>
</reference>
<dbReference type="EMBL" id="CATOUU010000937">
    <property type="protein sequence ID" value="CAI9961079.1"/>
    <property type="molecule type" value="Genomic_DNA"/>
</dbReference>
<evidence type="ECO:0000256" key="1">
    <source>
        <dbReference type="SAM" id="Phobius"/>
    </source>
</evidence>
<evidence type="ECO:0000313" key="2">
    <source>
        <dbReference type="EMBL" id="CAI9961079.1"/>
    </source>
</evidence>
<comment type="caution">
    <text evidence="2">The sequence shown here is derived from an EMBL/GenBank/DDBJ whole genome shotgun (WGS) entry which is preliminary data.</text>
</comment>
<keyword evidence="1" id="KW-1133">Transmembrane helix</keyword>
<protein>
    <submittedName>
        <fullName evidence="3">Hypothetical_protein</fullName>
    </submittedName>
</protein>
<proteinExistence type="predicted"/>
<reference evidence="3 4" key="2">
    <citation type="submission" date="2024-07" db="EMBL/GenBank/DDBJ databases">
        <authorList>
            <person name="Akdeniz Z."/>
        </authorList>
    </citation>
    <scope>NUCLEOTIDE SEQUENCE [LARGE SCALE GENOMIC DNA]</scope>
</reference>
<dbReference type="AlphaFoldDB" id="A0AA86QKB0"/>
<name>A0AA86QKB0_9EUKA</name>
<evidence type="ECO:0000313" key="3">
    <source>
        <dbReference type="EMBL" id="CAL5995761.1"/>
    </source>
</evidence>
<keyword evidence="1" id="KW-0472">Membrane</keyword>
<accession>A0AA86QKB0</accession>
<feature type="transmembrane region" description="Helical" evidence="1">
    <location>
        <begin position="20"/>
        <end position="47"/>
    </location>
</feature>